<dbReference type="Pfam" id="PF00248">
    <property type="entry name" value="Aldo_ket_red"/>
    <property type="match status" value="1"/>
</dbReference>
<dbReference type="EMBL" id="BMYF01000001">
    <property type="protein sequence ID" value="GHB24423.1"/>
    <property type="molecule type" value="Genomic_DNA"/>
</dbReference>
<evidence type="ECO:0000256" key="4">
    <source>
        <dbReference type="PIRSR" id="PIRSR000097-1"/>
    </source>
</evidence>
<evidence type="ECO:0000256" key="3">
    <source>
        <dbReference type="ARBA" id="ARBA00023002"/>
    </source>
</evidence>
<organism evidence="8 9">
    <name type="scientific">Mongoliitalea lutea</name>
    <dbReference type="NCBI Taxonomy" id="849756"/>
    <lineage>
        <taxon>Bacteria</taxon>
        <taxon>Pseudomonadati</taxon>
        <taxon>Bacteroidota</taxon>
        <taxon>Cytophagia</taxon>
        <taxon>Cytophagales</taxon>
        <taxon>Cyclobacteriaceae</taxon>
        <taxon>Mongoliitalea</taxon>
    </lineage>
</organism>
<keyword evidence="9" id="KW-1185">Reference proteome</keyword>
<dbReference type="InterPro" id="IPR020471">
    <property type="entry name" value="AKR"/>
</dbReference>
<sequence length="318" mass="36328">MKTLQFKNGDHLPIIGLGTWKSKPGQVYQAVLWALESGYRHIDCAAIYNNQSEVGEALTKAFGDGLVKREDVFITSKLWNSNHRLEDVEEGLTKTLSELRLSYVDLYLMHWPISFKKGVEFAQNREEFYTYQDVPLTQTWEGLESCYIKGLTKHIGMSNFNIAKLSEILDNCKIKPEMNQVEMHPFLPQEKLVKFCKDQGLLMTAYSPLGSGDRASSIKKEDEPDLMNHDLIQDLANKYGCSNAQILIAYSVARGIAVIPKSVNQERIKQNLEAITIELSDEDMLALKNIGKNYRFIDGRFFTGPRSPYTLEDLWEKE</sequence>
<keyword evidence="3" id="KW-0560">Oxidoreductase</keyword>
<dbReference type="RefSeq" id="WP_189578419.1">
    <property type="nucleotide sequence ID" value="NZ_BMYF01000001.1"/>
</dbReference>
<dbReference type="Gene3D" id="3.20.20.100">
    <property type="entry name" value="NADP-dependent oxidoreductase domain"/>
    <property type="match status" value="1"/>
</dbReference>
<protein>
    <submittedName>
        <fullName evidence="8">Aldehyde reductase</fullName>
    </submittedName>
</protein>
<evidence type="ECO:0000259" key="7">
    <source>
        <dbReference type="Pfam" id="PF00248"/>
    </source>
</evidence>
<dbReference type="PROSITE" id="PS00798">
    <property type="entry name" value="ALDOKETO_REDUCTASE_1"/>
    <property type="match status" value="1"/>
</dbReference>
<dbReference type="GO" id="GO:0016491">
    <property type="term" value="F:oxidoreductase activity"/>
    <property type="evidence" value="ECO:0007669"/>
    <property type="project" value="UniProtKB-KW"/>
</dbReference>
<gene>
    <name evidence="8" type="ORF">GCM10008106_01440</name>
</gene>
<dbReference type="InterPro" id="IPR018170">
    <property type="entry name" value="Aldo/ket_reductase_CS"/>
</dbReference>
<dbReference type="AlphaFoldDB" id="A0A8J3CTC0"/>
<dbReference type="FunFam" id="3.20.20.100:FF:000006">
    <property type="entry name" value="Aldo-keto reductase family 1 member A1"/>
    <property type="match status" value="1"/>
</dbReference>
<dbReference type="InterPro" id="IPR036812">
    <property type="entry name" value="NAD(P)_OxRdtase_dom_sf"/>
</dbReference>
<evidence type="ECO:0000313" key="9">
    <source>
        <dbReference type="Proteomes" id="UP000642809"/>
    </source>
</evidence>
<reference evidence="8" key="2">
    <citation type="submission" date="2020-09" db="EMBL/GenBank/DDBJ databases">
        <authorList>
            <person name="Sun Q."/>
            <person name="Kim S."/>
        </authorList>
    </citation>
    <scope>NUCLEOTIDE SEQUENCE</scope>
    <source>
        <strain evidence="8">KCTC 23224</strain>
    </source>
</reference>
<proteinExistence type="inferred from homology"/>
<dbReference type="PANTHER" id="PTHR11732">
    <property type="entry name" value="ALDO/KETO REDUCTASE"/>
    <property type="match status" value="1"/>
</dbReference>
<comment type="similarity">
    <text evidence="1">Belongs to the aldo/keto reductase family.</text>
</comment>
<accession>A0A8J3CTC0</accession>
<keyword evidence="2" id="KW-0521">NADP</keyword>
<dbReference type="PROSITE" id="PS00063">
    <property type="entry name" value="ALDOKETO_REDUCTASE_3"/>
    <property type="match status" value="1"/>
</dbReference>
<evidence type="ECO:0000256" key="6">
    <source>
        <dbReference type="PIRSR" id="PIRSR000097-3"/>
    </source>
</evidence>
<comment type="caution">
    <text evidence="8">The sequence shown here is derived from an EMBL/GenBank/DDBJ whole genome shotgun (WGS) entry which is preliminary data.</text>
</comment>
<name>A0A8J3CTC0_9BACT</name>
<dbReference type="PROSITE" id="PS00062">
    <property type="entry name" value="ALDOKETO_REDUCTASE_2"/>
    <property type="match status" value="1"/>
</dbReference>
<reference evidence="8" key="1">
    <citation type="journal article" date="2014" name="Int. J. Syst. Evol. Microbiol.">
        <title>Complete genome sequence of Corynebacterium casei LMG S-19264T (=DSM 44701T), isolated from a smear-ripened cheese.</title>
        <authorList>
            <consortium name="US DOE Joint Genome Institute (JGI-PGF)"/>
            <person name="Walter F."/>
            <person name="Albersmeier A."/>
            <person name="Kalinowski J."/>
            <person name="Ruckert C."/>
        </authorList>
    </citation>
    <scope>NUCLEOTIDE SEQUENCE</scope>
    <source>
        <strain evidence="8">KCTC 23224</strain>
    </source>
</reference>
<evidence type="ECO:0000256" key="2">
    <source>
        <dbReference type="ARBA" id="ARBA00022857"/>
    </source>
</evidence>
<dbReference type="PRINTS" id="PR00069">
    <property type="entry name" value="ALDKETRDTASE"/>
</dbReference>
<dbReference type="SUPFAM" id="SSF51430">
    <property type="entry name" value="NAD(P)-linked oxidoreductase"/>
    <property type="match status" value="1"/>
</dbReference>
<feature type="domain" description="NADP-dependent oxidoreductase" evidence="7">
    <location>
        <begin position="15"/>
        <end position="290"/>
    </location>
</feature>
<evidence type="ECO:0000256" key="1">
    <source>
        <dbReference type="ARBA" id="ARBA00007905"/>
    </source>
</evidence>
<evidence type="ECO:0000256" key="5">
    <source>
        <dbReference type="PIRSR" id="PIRSR000097-2"/>
    </source>
</evidence>
<feature type="active site" description="Proton donor" evidence="4">
    <location>
        <position position="48"/>
    </location>
</feature>
<dbReference type="InterPro" id="IPR023210">
    <property type="entry name" value="NADP_OxRdtase_dom"/>
</dbReference>
<dbReference type="PIRSF" id="PIRSF000097">
    <property type="entry name" value="AKR"/>
    <property type="match status" value="1"/>
</dbReference>
<feature type="binding site" evidence="5">
    <location>
        <position position="110"/>
    </location>
    <ligand>
        <name>substrate</name>
    </ligand>
</feature>
<evidence type="ECO:0000313" key="8">
    <source>
        <dbReference type="EMBL" id="GHB24423.1"/>
    </source>
</evidence>
<feature type="site" description="Lowers pKa of active site Tyr" evidence="6">
    <location>
        <position position="77"/>
    </location>
</feature>
<dbReference type="Proteomes" id="UP000642809">
    <property type="component" value="Unassembled WGS sequence"/>
</dbReference>